<proteinExistence type="predicted"/>
<accession>A0A0B6ZT32</accession>
<organism evidence="1">
    <name type="scientific">Arion vulgaris</name>
    <dbReference type="NCBI Taxonomy" id="1028688"/>
    <lineage>
        <taxon>Eukaryota</taxon>
        <taxon>Metazoa</taxon>
        <taxon>Spiralia</taxon>
        <taxon>Lophotrochozoa</taxon>
        <taxon>Mollusca</taxon>
        <taxon>Gastropoda</taxon>
        <taxon>Heterobranchia</taxon>
        <taxon>Euthyneura</taxon>
        <taxon>Panpulmonata</taxon>
        <taxon>Eupulmonata</taxon>
        <taxon>Stylommatophora</taxon>
        <taxon>Helicina</taxon>
        <taxon>Arionoidea</taxon>
        <taxon>Arionidae</taxon>
        <taxon>Arion</taxon>
    </lineage>
</organism>
<dbReference type="AlphaFoldDB" id="A0A0B6ZT32"/>
<reference evidence="1" key="1">
    <citation type="submission" date="2014-12" db="EMBL/GenBank/DDBJ databases">
        <title>Insight into the proteome of Arion vulgaris.</title>
        <authorList>
            <person name="Aradska J."/>
            <person name="Bulat T."/>
            <person name="Smidak R."/>
            <person name="Sarate P."/>
            <person name="Gangsoo J."/>
            <person name="Sialana F."/>
            <person name="Bilban M."/>
            <person name="Lubec G."/>
        </authorList>
    </citation>
    <scope>NUCLEOTIDE SEQUENCE</scope>
    <source>
        <tissue evidence="1">Skin</tissue>
    </source>
</reference>
<sequence>MILKSKSTPIIRGTRSDDCDLDVASSRLVIVVGYRSHSACIYHIDDGQNSH</sequence>
<name>A0A0B6ZT32_9EUPU</name>
<evidence type="ECO:0000313" key="1">
    <source>
        <dbReference type="EMBL" id="CEK70966.1"/>
    </source>
</evidence>
<gene>
    <name evidence="1" type="primary">ORF76383</name>
</gene>
<dbReference type="EMBL" id="HACG01024101">
    <property type="protein sequence ID" value="CEK70966.1"/>
    <property type="molecule type" value="Transcribed_RNA"/>
</dbReference>
<protein>
    <submittedName>
        <fullName evidence="1">Uncharacterized protein</fullName>
    </submittedName>
</protein>